<proteinExistence type="predicted"/>
<gene>
    <name evidence="3" type="ORF">BU251_02695</name>
</gene>
<organism evidence="3 4">
    <name type="scientific">Velamenicoccus archaeovorus</name>
    <dbReference type="NCBI Taxonomy" id="1930593"/>
    <lineage>
        <taxon>Bacteria</taxon>
        <taxon>Pseudomonadati</taxon>
        <taxon>Candidatus Omnitrophota</taxon>
        <taxon>Candidatus Velamenicoccus</taxon>
    </lineage>
</organism>
<feature type="region of interest" description="Disordered" evidence="1">
    <location>
        <begin position="625"/>
        <end position="646"/>
    </location>
</feature>
<evidence type="ECO:0000256" key="1">
    <source>
        <dbReference type="SAM" id="MobiDB-lite"/>
    </source>
</evidence>
<protein>
    <recommendedName>
        <fullName evidence="2">DUF2341 domain-containing protein</fullName>
    </recommendedName>
</protein>
<feature type="compositionally biased region" description="Polar residues" evidence="1">
    <location>
        <begin position="625"/>
        <end position="636"/>
    </location>
</feature>
<evidence type="ECO:0000259" key="2">
    <source>
        <dbReference type="Pfam" id="PF10102"/>
    </source>
</evidence>
<evidence type="ECO:0000313" key="4">
    <source>
        <dbReference type="Proteomes" id="UP000287243"/>
    </source>
</evidence>
<accession>A0A410P3I0</accession>
<feature type="domain" description="DUF2341" evidence="2">
    <location>
        <begin position="124"/>
        <end position="210"/>
    </location>
</feature>
<evidence type="ECO:0000313" key="3">
    <source>
        <dbReference type="EMBL" id="QAT16716.1"/>
    </source>
</evidence>
<keyword evidence="4" id="KW-1185">Reference proteome</keyword>
<dbReference type="EMBL" id="CP019384">
    <property type="protein sequence ID" value="QAT16716.1"/>
    <property type="molecule type" value="Genomic_DNA"/>
</dbReference>
<dbReference type="Proteomes" id="UP000287243">
    <property type="component" value="Chromosome"/>
</dbReference>
<dbReference type="RefSeq" id="WP_164908830.1">
    <property type="nucleotide sequence ID" value="NZ_CP019384.1"/>
</dbReference>
<name>A0A410P3I0_VELA1</name>
<dbReference type="InterPro" id="IPR018765">
    <property type="entry name" value="DUF2341"/>
</dbReference>
<dbReference type="Pfam" id="PF10102">
    <property type="entry name" value="DUF2341"/>
    <property type="match status" value="1"/>
</dbReference>
<reference evidence="3 4" key="1">
    <citation type="submission" date="2017-01" db="EMBL/GenBank/DDBJ databases">
        <title>First insights into the biology of 'candidatus Vampirococcus archaeovorus'.</title>
        <authorList>
            <person name="Kizina J."/>
            <person name="Jordan S."/>
            <person name="Stueber K."/>
            <person name="Reinhardt R."/>
            <person name="Harder J."/>
        </authorList>
    </citation>
    <scope>NUCLEOTIDE SEQUENCE [LARGE SCALE GENOMIC DNA]</scope>
    <source>
        <strain evidence="3 4">LiM</strain>
    </source>
</reference>
<sequence>MTATWDATGPAAVWVSADGGLHYSLVVNGVPLVSGFVRGETLKWKAVLGAKTVLSKFVLAFTTTNGIAGTFGEPALSGFLYRKQFRISGSSAGALYNYQVLVRVGESVVSNAADVTCNGHILADFNDVRFTLADGETLVPYTLVGVEGKKPYRTASFFIRVPQIPQRGVPIYLYYGNPIAKSLSSPEDTFDFYEDFTELNGTLDPEKWSVTLGTGGSARVTRQGLLLDAATVTARAFEFRDGIIEYAASAQTGYETRLVARDPDPASATDATLVAYASGLDGAQHCLVVDNIVKANDPRPIAAGTYYGFRLIADKDNHLTFERYDEAFLKKEAVVSYEDKEGPQEGFLALNTTGLGLGRSLTIFRWIRCRKYVTPEPLVDPASLGFAEEAANLPVFFNTTLDGKKELVLETSATSGYYIFPAFKSDYAIRIIVPAWEGRGAGADVSADGGKSYRKSCISDAYYYASRGDFSAGDVLRSRINLRKEGDAAPYVAYASFSCRPGNIVLLAPNGGEALVAGISQAVTWTAWDYEPSYPMKLEYSRDAGRTYQPISDKAANTGSYVWTVPQTTTDRALVKISDAFDGAVSDVSDRVFSIKAGTGGTGQLAESAAQGSESQATAVAATQLSSESAAGQNTTTDEKQVGSLKKNPGTNLYEIALKIGVDPTADNNSYRAGDIVMVKPVGYPWGAREREEFQIVKVYLTPREAQNLMSTRRGAGGRIIQRRRYKIDTAKAFSSAVNDAGGNAPLVDASAIEQK</sequence>
<dbReference type="KEGG" id="vai:BU251_02695"/>
<dbReference type="AlphaFoldDB" id="A0A410P3I0"/>